<dbReference type="PROSITE" id="PS50181">
    <property type="entry name" value="FBOX"/>
    <property type="match status" value="1"/>
</dbReference>
<evidence type="ECO:0000259" key="1">
    <source>
        <dbReference type="PROSITE" id="PS50181"/>
    </source>
</evidence>
<dbReference type="PANTHER" id="PTHR21503:SF8">
    <property type="entry name" value="F-BOX ASSOCIATED DOMAIN-CONTAINING PROTEIN-RELATED"/>
    <property type="match status" value="1"/>
</dbReference>
<reference evidence="3" key="1">
    <citation type="submission" date="2016-11" db="UniProtKB">
        <authorList>
            <consortium name="WormBaseParasite"/>
        </authorList>
    </citation>
    <scope>IDENTIFICATION</scope>
</reference>
<evidence type="ECO:0000313" key="3">
    <source>
        <dbReference type="WBParaSite" id="Csp11.Scaffold630.g20161.t1"/>
    </source>
</evidence>
<dbReference type="Pfam" id="PF00646">
    <property type="entry name" value="F-box"/>
    <property type="match status" value="1"/>
</dbReference>
<proteinExistence type="predicted"/>
<dbReference type="AlphaFoldDB" id="A0A1I7UWX9"/>
<dbReference type="InterPro" id="IPR001810">
    <property type="entry name" value="F-box_dom"/>
</dbReference>
<keyword evidence="2" id="KW-1185">Reference proteome</keyword>
<evidence type="ECO:0000313" key="2">
    <source>
        <dbReference type="Proteomes" id="UP000095282"/>
    </source>
</evidence>
<feature type="domain" description="F-box" evidence="1">
    <location>
        <begin position="1"/>
        <end position="51"/>
    </location>
</feature>
<dbReference type="eggNOG" id="ENOG502TJSG">
    <property type="taxonomic scope" value="Eukaryota"/>
</dbReference>
<dbReference type="Proteomes" id="UP000095282">
    <property type="component" value="Unplaced"/>
</dbReference>
<protein>
    <submittedName>
        <fullName evidence="3">F-box domain-containing protein</fullName>
    </submittedName>
</protein>
<sequence length="354" mass="41244">MNLLRLPFLPFQMIIKQMEITEVFILSLLSTRTKNWIKSIRFPSNGIWYDCVSDGESINFSLEQIATEYHDVVYLMFGDRDPDEIIEPISMKIDGRRMECGVSICNWNGVSTLWLDESIRDSVSMSIYSHICELFNSSTDIQLKVDLNYQHNLPNIRILKNVIFQSFEYVIVYSDSLRQFLERYTITNRAVIESLFYDAPEEDADILKIDNLFITDWCVFSIVNLTTFQGVNGVFIDANFSADEECIVEFIRSWLNGNNTKLATIIMITCGSLDENKILPHFNTFPFDPKRRPEKYPMPEELKYCLMPNSKPEEYFNCTGVDIRRESDGCSATIVFKDEDFAFFVWNELKNPDE</sequence>
<organism evidence="2 3">
    <name type="scientific">Caenorhabditis tropicalis</name>
    <dbReference type="NCBI Taxonomy" id="1561998"/>
    <lineage>
        <taxon>Eukaryota</taxon>
        <taxon>Metazoa</taxon>
        <taxon>Ecdysozoa</taxon>
        <taxon>Nematoda</taxon>
        <taxon>Chromadorea</taxon>
        <taxon>Rhabditida</taxon>
        <taxon>Rhabditina</taxon>
        <taxon>Rhabditomorpha</taxon>
        <taxon>Rhabditoidea</taxon>
        <taxon>Rhabditidae</taxon>
        <taxon>Peloderinae</taxon>
        <taxon>Caenorhabditis</taxon>
    </lineage>
</organism>
<name>A0A1I7UWX9_9PELO</name>
<dbReference type="WBParaSite" id="Csp11.Scaffold630.g20161.t1">
    <property type="protein sequence ID" value="Csp11.Scaffold630.g20161.t1"/>
    <property type="gene ID" value="Csp11.Scaffold630.g20161"/>
</dbReference>
<dbReference type="PANTHER" id="PTHR21503">
    <property type="entry name" value="F-BOX-CONTAINING HYPOTHETICAL PROTEIN C.ELEGANS"/>
    <property type="match status" value="1"/>
</dbReference>
<accession>A0A1I7UWX9</accession>